<name>A0A432WFD9_9GAMM</name>
<dbReference type="AlphaFoldDB" id="A0A432WFD9"/>
<gene>
    <name evidence="1" type="ORF">CWE14_10250</name>
</gene>
<dbReference type="Gene3D" id="3.40.50.1820">
    <property type="entry name" value="alpha/beta hydrolase"/>
    <property type="match status" value="1"/>
</dbReference>
<accession>A0A432WFD9</accession>
<dbReference type="Pfam" id="PF05728">
    <property type="entry name" value="UPF0227"/>
    <property type="match status" value="1"/>
</dbReference>
<organism evidence="1 2">
    <name type="scientific">Aliidiomarina soli</name>
    <dbReference type="NCBI Taxonomy" id="1928574"/>
    <lineage>
        <taxon>Bacteria</taxon>
        <taxon>Pseudomonadati</taxon>
        <taxon>Pseudomonadota</taxon>
        <taxon>Gammaproteobacteria</taxon>
        <taxon>Alteromonadales</taxon>
        <taxon>Idiomarinaceae</taxon>
        <taxon>Aliidiomarina</taxon>
    </lineage>
</organism>
<keyword evidence="2" id="KW-1185">Reference proteome</keyword>
<reference evidence="1 2" key="1">
    <citation type="journal article" date="2011" name="Front. Microbiol.">
        <title>Genomic signatures of strain selection and enhancement in Bacillus atrophaeus var. globigii, a historical biowarfare simulant.</title>
        <authorList>
            <person name="Gibbons H.S."/>
            <person name="Broomall S.M."/>
            <person name="McNew L.A."/>
            <person name="Daligault H."/>
            <person name="Chapman C."/>
            <person name="Bruce D."/>
            <person name="Karavis M."/>
            <person name="Krepps M."/>
            <person name="McGregor P.A."/>
            <person name="Hong C."/>
            <person name="Park K.H."/>
            <person name="Akmal A."/>
            <person name="Feldman A."/>
            <person name="Lin J.S."/>
            <person name="Chang W.E."/>
            <person name="Higgs B.W."/>
            <person name="Demirev P."/>
            <person name="Lindquist J."/>
            <person name="Liem A."/>
            <person name="Fochler E."/>
            <person name="Read T.D."/>
            <person name="Tapia R."/>
            <person name="Johnson S."/>
            <person name="Bishop-Lilly K.A."/>
            <person name="Detter C."/>
            <person name="Han C."/>
            <person name="Sozhamannan S."/>
            <person name="Rosenzweig C.N."/>
            <person name="Skowronski E.W."/>
        </authorList>
    </citation>
    <scope>NUCLEOTIDE SEQUENCE [LARGE SCALE GENOMIC DNA]</scope>
    <source>
        <strain evidence="1 2">Y4G10-17</strain>
    </source>
</reference>
<keyword evidence="1" id="KW-0378">Hydrolase</keyword>
<proteinExistence type="predicted"/>
<dbReference type="InterPro" id="IPR029058">
    <property type="entry name" value="AB_hydrolase_fold"/>
</dbReference>
<sequence>MQVIFSHGKESGPWGSKIQQLASTAKQLGCTVDSIDYQDTMDPDLRVERLCQRLSNEDPQQTILVGSSMGGFVALQSADRFAVRACFVLAPAIYMPGYEHRAPQQRLPNLAIVHGWQDDIIPVNHSIRFATEQRCELHLVDDDHRLMTSLAQIDRWFAQFLERQLA</sequence>
<comment type="caution">
    <text evidence="1">The sequence shown here is derived from an EMBL/GenBank/DDBJ whole genome shotgun (WGS) entry which is preliminary data.</text>
</comment>
<dbReference type="EMBL" id="PIPO01000004">
    <property type="protein sequence ID" value="RUO32516.1"/>
    <property type="molecule type" value="Genomic_DNA"/>
</dbReference>
<dbReference type="Proteomes" id="UP000287823">
    <property type="component" value="Unassembled WGS sequence"/>
</dbReference>
<dbReference type="InterPro" id="IPR008886">
    <property type="entry name" value="UPF0227/Esterase_YqiA"/>
</dbReference>
<dbReference type="RefSeq" id="WP_126799290.1">
    <property type="nucleotide sequence ID" value="NZ_PIPO01000004.1"/>
</dbReference>
<dbReference type="GO" id="GO:0016787">
    <property type="term" value="F:hydrolase activity"/>
    <property type="evidence" value="ECO:0007669"/>
    <property type="project" value="UniProtKB-KW"/>
</dbReference>
<evidence type="ECO:0000313" key="2">
    <source>
        <dbReference type="Proteomes" id="UP000287823"/>
    </source>
</evidence>
<evidence type="ECO:0000313" key="1">
    <source>
        <dbReference type="EMBL" id="RUO32516.1"/>
    </source>
</evidence>
<dbReference type="SUPFAM" id="SSF53474">
    <property type="entry name" value="alpha/beta-Hydrolases"/>
    <property type="match status" value="1"/>
</dbReference>
<protein>
    <submittedName>
        <fullName evidence="1">Alpha/beta hydrolase</fullName>
    </submittedName>
</protein>